<proteinExistence type="predicted"/>
<dbReference type="Proteomes" id="UP000236664">
    <property type="component" value="Unassembled WGS sequence"/>
</dbReference>
<dbReference type="AlphaFoldDB" id="A0A2K0WSQ5"/>
<dbReference type="OrthoDB" id="5095652at2759"/>
<feature type="region of interest" description="Disordered" evidence="2">
    <location>
        <begin position="1"/>
        <end position="78"/>
    </location>
</feature>
<feature type="compositionally biased region" description="Low complexity" evidence="2">
    <location>
        <begin position="50"/>
        <end position="61"/>
    </location>
</feature>
<feature type="compositionally biased region" description="Basic and acidic residues" evidence="2">
    <location>
        <begin position="62"/>
        <end position="72"/>
    </location>
</feature>
<reference evidence="3 4" key="1">
    <citation type="submission" date="2017-06" db="EMBL/GenBank/DDBJ databases">
        <title>Genome of Fusarium nygamai isolate CS10214.</title>
        <authorList>
            <person name="Gardiner D.M."/>
            <person name="Obanor F."/>
            <person name="Kazan K."/>
        </authorList>
    </citation>
    <scope>NUCLEOTIDE SEQUENCE [LARGE SCALE GENOMIC DNA]</scope>
    <source>
        <strain evidence="3 4">CS10214</strain>
    </source>
</reference>
<organism evidence="3 4">
    <name type="scientific">Gibberella nygamai</name>
    <name type="common">Bean root rot disease fungus</name>
    <name type="synonym">Fusarium nygamai</name>
    <dbReference type="NCBI Taxonomy" id="42673"/>
    <lineage>
        <taxon>Eukaryota</taxon>
        <taxon>Fungi</taxon>
        <taxon>Dikarya</taxon>
        <taxon>Ascomycota</taxon>
        <taxon>Pezizomycotina</taxon>
        <taxon>Sordariomycetes</taxon>
        <taxon>Hypocreomycetidae</taxon>
        <taxon>Hypocreales</taxon>
        <taxon>Nectriaceae</taxon>
        <taxon>Fusarium</taxon>
        <taxon>Fusarium fujikuroi species complex</taxon>
    </lineage>
</organism>
<feature type="compositionally biased region" description="Basic residues" evidence="2">
    <location>
        <begin position="8"/>
        <end position="19"/>
    </location>
</feature>
<accession>A0A2K0WSQ5</accession>
<keyword evidence="1" id="KW-0175">Coiled coil</keyword>
<protein>
    <submittedName>
        <fullName evidence="3">Uncharacterized protein</fullName>
    </submittedName>
</protein>
<name>A0A2K0WSQ5_GIBNY</name>
<comment type="caution">
    <text evidence="3">The sequence shown here is derived from an EMBL/GenBank/DDBJ whole genome shotgun (WGS) entry which is preliminary data.</text>
</comment>
<feature type="coiled-coil region" evidence="1">
    <location>
        <begin position="116"/>
        <end position="186"/>
    </location>
</feature>
<keyword evidence="4" id="KW-1185">Reference proteome</keyword>
<dbReference type="EMBL" id="MTQA01000028">
    <property type="protein sequence ID" value="PNP85264.1"/>
    <property type="molecule type" value="Genomic_DNA"/>
</dbReference>
<evidence type="ECO:0000256" key="2">
    <source>
        <dbReference type="SAM" id="MobiDB-lite"/>
    </source>
</evidence>
<sequence>MARTRPSAQRRRKMRKNREKLRQAIAKQEQEEAGAAASSAQASTTGSVTEAATEADTSASAHDAKETADTTKTRRCKHRHLPDRHYYHREDKYDRRFLALDRRLKERLDENIAEGCAALNEDYHIHNNRLDRTRERLARTEHQIQRTLRLGLRSMENEITRLKWKVEAIQEENQTLRDEIERERRYTRRMMLQLYESSDSQETDRSD</sequence>
<gene>
    <name evidence="3" type="ORF">FNYG_01493</name>
</gene>
<evidence type="ECO:0000313" key="3">
    <source>
        <dbReference type="EMBL" id="PNP85264.1"/>
    </source>
</evidence>
<evidence type="ECO:0000256" key="1">
    <source>
        <dbReference type="SAM" id="Coils"/>
    </source>
</evidence>
<feature type="compositionally biased region" description="Low complexity" evidence="2">
    <location>
        <begin position="23"/>
        <end position="43"/>
    </location>
</feature>
<evidence type="ECO:0000313" key="4">
    <source>
        <dbReference type="Proteomes" id="UP000236664"/>
    </source>
</evidence>